<reference evidence="6" key="1">
    <citation type="submission" date="2021-04" db="EMBL/GenBank/DDBJ databases">
        <title>Sequencing of actinobacteria type strains.</title>
        <authorList>
            <person name="Nguyen G.-S."/>
            <person name="Wentzel A."/>
        </authorList>
    </citation>
    <scope>NUCLEOTIDE SEQUENCE</scope>
    <source>
        <strain evidence="6">DSM 42095</strain>
    </source>
</reference>
<dbReference type="InterPro" id="IPR036812">
    <property type="entry name" value="NAD(P)_OxRdtase_dom_sf"/>
</dbReference>
<comment type="cofactor">
    <cofactor evidence="4">
        <name>Mg(2+)</name>
        <dbReference type="ChEBI" id="CHEBI:18420"/>
    </cofactor>
    <text evidence="4">Binds 2 magnesium ions per subunit.</text>
</comment>
<dbReference type="Gene3D" id="3.40.1180.10">
    <property type="entry name" value="Decaprenyl diphosphate synthase-like"/>
    <property type="match status" value="1"/>
</dbReference>
<evidence type="ECO:0000256" key="4">
    <source>
        <dbReference type="HAMAP-Rule" id="MF_01139"/>
    </source>
</evidence>
<name>A0A8T4IQG3_9ACTN</name>
<dbReference type="HAMAP" id="MF_01139">
    <property type="entry name" value="ISPT"/>
    <property type="match status" value="1"/>
</dbReference>
<dbReference type="GO" id="GO:0030145">
    <property type="term" value="F:manganese ion binding"/>
    <property type="evidence" value="ECO:0007669"/>
    <property type="project" value="TreeGrafter"/>
</dbReference>
<comment type="subunit">
    <text evidence="4">Homodimer.</text>
</comment>
<feature type="binding site" evidence="4">
    <location>
        <begin position="314"/>
        <end position="316"/>
    </location>
    <ligand>
        <name>substrate</name>
    </ligand>
</feature>
<keyword evidence="3 4" id="KW-0460">Magnesium</keyword>
<evidence type="ECO:0000259" key="5">
    <source>
        <dbReference type="Pfam" id="PF00248"/>
    </source>
</evidence>
<evidence type="ECO:0000313" key="6">
    <source>
        <dbReference type="EMBL" id="MBR7673975.1"/>
    </source>
</evidence>
<feature type="active site" evidence="4">
    <location>
        <position position="269"/>
    </location>
</feature>
<feature type="binding site" evidence="4">
    <location>
        <position position="320"/>
    </location>
    <ligand>
        <name>substrate</name>
    </ligand>
</feature>
<dbReference type="GO" id="GO:0000287">
    <property type="term" value="F:magnesium ion binding"/>
    <property type="evidence" value="ECO:0007669"/>
    <property type="project" value="UniProtKB-UniRule"/>
</dbReference>
<evidence type="ECO:0000313" key="7">
    <source>
        <dbReference type="Proteomes" id="UP000675554"/>
    </source>
</evidence>
<dbReference type="InterPro" id="IPR036424">
    <property type="entry name" value="UPP_synth-like_sf"/>
</dbReference>
<dbReference type="SUPFAM" id="SSF64005">
    <property type="entry name" value="Undecaprenyl diphosphate synthase"/>
    <property type="match status" value="1"/>
</dbReference>
<dbReference type="GO" id="GO:0008834">
    <property type="term" value="F:ditrans,polycis-undecaprenyl-diphosphate synthase [(2E,6E)-farnesyl-diphosphate specific] activity"/>
    <property type="evidence" value="ECO:0007669"/>
    <property type="project" value="TreeGrafter"/>
</dbReference>
<feature type="binding site" evidence="4">
    <location>
        <begin position="270"/>
        <end position="273"/>
    </location>
    <ligand>
        <name>substrate</name>
    </ligand>
</feature>
<dbReference type="InterPro" id="IPR018520">
    <property type="entry name" value="UPP_synth-like_CS"/>
</dbReference>
<dbReference type="Proteomes" id="UP000675554">
    <property type="component" value="Unassembled WGS sequence"/>
</dbReference>
<dbReference type="NCBIfam" id="TIGR00055">
    <property type="entry name" value="uppS"/>
    <property type="match status" value="1"/>
</dbReference>
<dbReference type="GO" id="GO:0033850">
    <property type="term" value="F:Z-farnesyl diphosphate synthase activity"/>
    <property type="evidence" value="ECO:0007669"/>
    <property type="project" value="TreeGrafter"/>
</dbReference>
<feature type="binding site" evidence="4">
    <location>
        <position position="269"/>
    </location>
    <ligand>
        <name>Mg(2+)</name>
        <dbReference type="ChEBI" id="CHEBI:18420"/>
    </ligand>
</feature>
<feature type="binding site" evidence="4">
    <location>
        <position position="455"/>
    </location>
    <ligand>
        <name>Mg(2+)</name>
        <dbReference type="ChEBI" id="CHEBI:18420"/>
    </ligand>
</feature>
<evidence type="ECO:0000256" key="2">
    <source>
        <dbReference type="ARBA" id="ARBA00022723"/>
    </source>
</evidence>
<dbReference type="InterPro" id="IPR023210">
    <property type="entry name" value="NADP_OxRdtase_dom"/>
</dbReference>
<dbReference type="GO" id="GO:0016094">
    <property type="term" value="P:polyprenol biosynthetic process"/>
    <property type="evidence" value="ECO:0007669"/>
    <property type="project" value="TreeGrafter"/>
</dbReference>
<feature type="binding site" evidence="4">
    <location>
        <begin position="442"/>
        <end position="444"/>
    </location>
    <ligand>
        <name>substrate</name>
    </ligand>
</feature>
<dbReference type="CDD" id="cd00475">
    <property type="entry name" value="Cis_IPPS"/>
    <property type="match status" value="1"/>
</dbReference>
<dbReference type="EC" id="2.5.1.-" evidence="4"/>
<dbReference type="Pfam" id="PF01255">
    <property type="entry name" value="Prenyltransf"/>
    <property type="match status" value="1"/>
</dbReference>
<comment type="caution">
    <text evidence="6">The sequence shown here is derived from an EMBL/GenBank/DDBJ whole genome shotgun (WGS) entry which is preliminary data.</text>
</comment>
<sequence>MPMSWAYSASQQDGEESLRAVHTALDRGMTLLDTADMYGPFTNELLLGRVLRERRREAFVSTKCGLLVGDQHIVANGRPSYVKRACDASLRRLQSDVIDLYQLHRADPEVPVEETWGAMAELVTAGKVRSLGFCAVGARADRRSGAGIYSATIRQLERVQQVFPVSSVEAELSVWSREALDALVEVQLSHWRELLDEAVPVAAMVGAEYQPFLHTLLLGAQMHYDEVTLLRSRVLTEGVEPLSVDGGARRRPARPVPGPVPGHLAVIMDGNRRWAKVRGLPADQGHRAGMRTAMRLVNAAQRLGIRHVSIYMFSTENWGRSQEEVTALFDAFADWIARGAEWLHGLGVKVRWCGRRDRLDASLASSIALLESMTSHNDVLTLTMCVDYGGREELTAAARGLAAEAVAGTLRPEGIGPADLARHLYVPELPDVDLLIRTCEQRISNFLPWHLAYAELVFDPALWPDFDLARLRDAVDAYAGRGRRFGGNDSLPGQTGRAEPVRAG</sequence>
<comment type="function">
    <text evidence="4">Catalyzes the condensation of isopentenyl diphosphate (IPP) with allylic pyrophosphates generating different type of terpenoids.</text>
</comment>
<dbReference type="PANTHER" id="PTHR10291">
    <property type="entry name" value="DEHYDRODOLICHYL DIPHOSPHATE SYNTHASE FAMILY MEMBER"/>
    <property type="match status" value="1"/>
</dbReference>
<dbReference type="GO" id="GO:0005886">
    <property type="term" value="C:plasma membrane"/>
    <property type="evidence" value="ECO:0007669"/>
    <property type="project" value="TreeGrafter"/>
</dbReference>
<protein>
    <recommendedName>
        <fullName evidence="4">Isoprenyl transferase</fullName>
        <ecNumber evidence="4">2.5.1.-</ecNumber>
    </recommendedName>
</protein>
<proteinExistence type="inferred from homology"/>
<dbReference type="Gene3D" id="3.20.20.100">
    <property type="entry name" value="NADP-dependent oxidoreductase domain"/>
    <property type="match status" value="1"/>
</dbReference>
<dbReference type="GO" id="GO:0005829">
    <property type="term" value="C:cytosol"/>
    <property type="evidence" value="ECO:0007669"/>
    <property type="project" value="TreeGrafter"/>
</dbReference>
<dbReference type="InterPro" id="IPR001441">
    <property type="entry name" value="UPP_synth-like"/>
</dbReference>
<feature type="binding site" evidence="4">
    <location>
        <position position="437"/>
    </location>
    <ligand>
        <name>substrate</name>
    </ligand>
</feature>
<keyword evidence="7" id="KW-1185">Reference proteome</keyword>
<dbReference type="EMBL" id="JAGSMN010000282">
    <property type="protein sequence ID" value="MBR7673975.1"/>
    <property type="molecule type" value="Genomic_DNA"/>
</dbReference>
<keyword evidence="2 4" id="KW-0479">Metal-binding</keyword>
<feature type="binding site" evidence="4">
    <location>
        <position position="274"/>
    </location>
    <ligand>
        <name>substrate</name>
    </ligand>
</feature>
<dbReference type="PANTHER" id="PTHR10291:SF0">
    <property type="entry name" value="DEHYDRODOLICHYL DIPHOSPHATE SYNTHASE 2"/>
    <property type="match status" value="1"/>
</dbReference>
<gene>
    <name evidence="6" type="primary">uppS</name>
    <name evidence="6" type="ORF">KDA82_13305</name>
</gene>
<dbReference type="PROSITE" id="PS01066">
    <property type="entry name" value="UPP_SYNTHASE"/>
    <property type="match status" value="1"/>
</dbReference>
<comment type="similarity">
    <text evidence="4">Belongs to the UPP synthase family.</text>
</comment>
<dbReference type="SUPFAM" id="SSF51430">
    <property type="entry name" value="NAD(P)-linked oxidoreductase"/>
    <property type="match status" value="1"/>
</dbReference>
<organism evidence="6 7">
    <name type="scientific">Streptomyces daliensis</name>
    <dbReference type="NCBI Taxonomy" id="299421"/>
    <lineage>
        <taxon>Bacteria</taxon>
        <taxon>Bacillati</taxon>
        <taxon>Actinomycetota</taxon>
        <taxon>Actinomycetes</taxon>
        <taxon>Kitasatosporales</taxon>
        <taxon>Streptomycetaceae</taxon>
        <taxon>Streptomyces</taxon>
    </lineage>
</organism>
<feature type="domain" description="NADP-dependent oxidoreductase" evidence="5">
    <location>
        <begin position="9"/>
        <end position="177"/>
    </location>
</feature>
<comment type="caution">
    <text evidence="4">Lacks conserved residue(s) required for the propagation of feature annotation.</text>
</comment>
<accession>A0A8T4IQG3</accession>
<dbReference type="Pfam" id="PF00248">
    <property type="entry name" value="Aldo_ket_red"/>
    <property type="match status" value="1"/>
</dbReference>
<feature type="active site" description="Proton acceptor" evidence="4">
    <location>
        <position position="317"/>
    </location>
</feature>
<keyword evidence="1 4" id="KW-0808">Transferase</keyword>
<evidence type="ECO:0000256" key="3">
    <source>
        <dbReference type="ARBA" id="ARBA00022842"/>
    </source>
</evidence>
<evidence type="ECO:0000256" key="1">
    <source>
        <dbReference type="ARBA" id="ARBA00022679"/>
    </source>
</evidence>
<feature type="binding site" evidence="4">
    <location>
        <position position="318"/>
    </location>
    <ligand>
        <name>substrate</name>
    </ligand>
</feature>
<dbReference type="AlphaFoldDB" id="A0A8T4IQG3"/>
<feature type="binding site" evidence="4">
    <location>
        <position position="286"/>
    </location>
    <ligand>
        <name>substrate</name>
    </ligand>
</feature>